<accession>A0ABU7H5X4</accession>
<protein>
    <submittedName>
        <fullName evidence="3">DUF2846 domain-containing protein</fullName>
    </submittedName>
</protein>
<evidence type="ECO:0000313" key="4">
    <source>
        <dbReference type="Proteomes" id="UP001354227"/>
    </source>
</evidence>
<dbReference type="RefSeq" id="WP_198743157.1">
    <property type="nucleotide sequence ID" value="NZ_JAZDCT010000002.1"/>
</dbReference>
<evidence type="ECO:0000256" key="1">
    <source>
        <dbReference type="SAM" id="SignalP"/>
    </source>
</evidence>
<comment type="caution">
    <text evidence="3">The sequence shown here is derived from an EMBL/GenBank/DDBJ whole genome shotgun (WGS) entry which is preliminary data.</text>
</comment>
<organism evidence="3 4">
    <name type="scientific">Pseudomonas carassii</name>
    <dbReference type="NCBI Taxonomy" id="3115855"/>
    <lineage>
        <taxon>Bacteria</taxon>
        <taxon>Pseudomonadati</taxon>
        <taxon>Pseudomonadota</taxon>
        <taxon>Gammaproteobacteria</taxon>
        <taxon>Pseudomonadales</taxon>
        <taxon>Pseudomonadaceae</taxon>
        <taxon>Pseudomonas</taxon>
    </lineage>
</organism>
<dbReference type="Proteomes" id="UP001354227">
    <property type="component" value="Unassembled WGS sequence"/>
</dbReference>
<dbReference type="Pfam" id="PF11008">
    <property type="entry name" value="DUF2846"/>
    <property type="match status" value="1"/>
</dbReference>
<keyword evidence="4" id="KW-1185">Reference proteome</keyword>
<feature type="chain" id="PRO_5046119641" evidence="1">
    <location>
        <begin position="30"/>
        <end position="161"/>
    </location>
</feature>
<proteinExistence type="predicted"/>
<evidence type="ECO:0000313" key="3">
    <source>
        <dbReference type="EMBL" id="MEE1886427.1"/>
    </source>
</evidence>
<reference evidence="3" key="1">
    <citation type="submission" date="2024-01" db="EMBL/GenBank/DDBJ databases">
        <title>Unpublished Manusciprt.</title>
        <authorList>
            <person name="Duman M."/>
            <person name="Valdes E.G."/>
            <person name="Ajmi N."/>
            <person name="Altun S."/>
            <person name="Saticioglu I.B."/>
        </authorList>
    </citation>
    <scope>NUCLEOTIDE SEQUENCE</scope>
    <source>
        <strain evidence="3">137P</strain>
    </source>
</reference>
<feature type="signal peptide" evidence="1">
    <location>
        <begin position="1"/>
        <end position="29"/>
    </location>
</feature>
<keyword evidence="1" id="KW-0732">Signal</keyword>
<dbReference type="EMBL" id="JAZDCT010000002">
    <property type="protein sequence ID" value="MEE1886427.1"/>
    <property type="molecule type" value="Genomic_DNA"/>
</dbReference>
<name>A0ABU7H5X4_9PSED</name>
<feature type="domain" description="DUF2846" evidence="2">
    <location>
        <begin position="36"/>
        <end position="114"/>
    </location>
</feature>
<evidence type="ECO:0000259" key="2">
    <source>
        <dbReference type="Pfam" id="PF11008"/>
    </source>
</evidence>
<dbReference type="PROSITE" id="PS51257">
    <property type="entry name" value="PROKAR_LIPOPROTEIN"/>
    <property type="match status" value="1"/>
</dbReference>
<gene>
    <name evidence="3" type="ORF">V0R62_02055</name>
</gene>
<sequence length="161" mass="17249">MSRLPTITLAAATLLLGACTTLHSGAEFAQVAPIRQDAALVYLYRSGIPPYWRSPTLVIDGNDVSEVKNSSFTYFYLPQGQHKIATRWALDLYPLNAEGTLDLRNGQAYYLKLGGGMQFTPGIGSGGLNVGVSSNLGQVPAVTAVREMHGSMFIGNTLQAQ</sequence>
<dbReference type="InterPro" id="IPR022548">
    <property type="entry name" value="DUF2846"/>
</dbReference>